<keyword evidence="1" id="KW-0472">Membrane</keyword>
<keyword evidence="1" id="KW-0812">Transmembrane</keyword>
<evidence type="ECO:0000256" key="1">
    <source>
        <dbReference type="SAM" id="Phobius"/>
    </source>
</evidence>
<evidence type="ECO:0000313" key="3">
    <source>
        <dbReference type="Proteomes" id="UP001066276"/>
    </source>
</evidence>
<sequence length="82" mass="8755">MAFRSNCRRYASSPRHLDFICFFTLLSASVLHSLLHCLGALVKRRVTQMLARGSKVASAGAGGVAGAVASQERTRCSGSARE</sequence>
<evidence type="ECO:0000313" key="2">
    <source>
        <dbReference type="EMBL" id="KAJ1159704.1"/>
    </source>
</evidence>
<keyword evidence="1" id="KW-1133">Transmembrane helix</keyword>
<proteinExistence type="predicted"/>
<dbReference type="AlphaFoldDB" id="A0AAV7S3X2"/>
<reference evidence="2" key="1">
    <citation type="journal article" date="2022" name="bioRxiv">
        <title>Sequencing and chromosome-scale assembly of the giantPleurodeles waltlgenome.</title>
        <authorList>
            <person name="Brown T."/>
            <person name="Elewa A."/>
            <person name="Iarovenko S."/>
            <person name="Subramanian E."/>
            <person name="Araus A.J."/>
            <person name="Petzold A."/>
            <person name="Susuki M."/>
            <person name="Suzuki K.-i.T."/>
            <person name="Hayashi T."/>
            <person name="Toyoda A."/>
            <person name="Oliveira C."/>
            <person name="Osipova E."/>
            <person name="Leigh N.D."/>
            <person name="Simon A."/>
            <person name="Yun M.H."/>
        </authorList>
    </citation>
    <scope>NUCLEOTIDE SEQUENCE</scope>
    <source>
        <strain evidence="2">20211129_DDA</strain>
        <tissue evidence="2">Liver</tissue>
    </source>
</reference>
<name>A0AAV7S3X2_PLEWA</name>
<organism evidence="2 3">
    <name type="scientific">Pleurodeles waltl</name>
    <name type="common">Iberian ribbed newt</name>
    <dbReference type="NCBI Taxonomy" id="8319"/>
    <lineage>
        <taxon>Eukaryota</taxon>
        <taxon>Metazoa</taxon>
        <taxon>Chordata</taxon>
        <taxon>Craniata</taxon>
        <taxon>Vertebrata</taxon>
        <taxon>Euteleostomi</taxon>
        <taxon>Amphibia</taxon>
        <taxon>Batrachia</taxon>
        <taxon>Caudata</taxon>
        <taxon>Salamandroidea</taxon>
        <taxon>Salamandridae</taxon>
        <taxon>Pleurodelinae</taxon>
        <taxon>Pleurodeles</taxon>
    </lineage>
</organism>
<dbReference type="EMBL" id="JANPWB010000008">
    <property type="protein sequence ID" value="KAJ1159704.1"/>
    <property type="molecule type" value="Genomic_DNA"/>
</dbReference>
<gene>
    <name evidence="2" type="ORF">NDU88_000209</name>
</gene>
<comment type="caution">
    <text evidence="2">The sequence shown here is derived from an EMBL/GenBank/DDBJ whole genome shotgun (WGS) entry which is preliminary data.</text>
</comment>
<protein>
    <recommendedName>
        <fullName evidence="4">Secreted protein</fullName>
    </recommendedName>
</protein>
<evidence type="ECO:0008006" key="4">
    <source>
        <dbReference type="Google" id="ProtNLM"/>
    </source>
</evidence>
<keyword evidence="3" id="KW-1185">Reference proteome</keyword>
<accession>A0AAV7S3X2</accession>
<dbReference type="Proteomes" id="UP001066276">
    <property type="component" value="Chromosome 4_2"/>
</dbReference>
<feature type="transmembrane region" description="Helical" evidence="1">
    <location>
        <begin position="20"/>
        <end position="42"/>
    </location>
</feature>